<evidence type="ECO:0000259" key="8">
    <source>
        <dbReference type="PROSITE" id="PS51032"/>
    </source>
</evidence>
<sequence>MEAQYLTFQKQELHYSSTSLSPATTKPKQKSNGKSKFVGVRQRPSGKWVAEIKDTTQKIRMWLGTFDTAEEAARAYDEAARLLRGTNTRTNFTNTNSSYSHSSVFFPNSHISTKIRNLLHRKRNSQKQKNKSNNIIPPSLRASSSGSQIVSFQWDAQTSPASSLSHEKEMVKQERKRKAFDDDVYRPDVSSCISSTASSASSFQQLLCTPPSSLLPFMPSGLDQHPAMQQGMMDNSFCQADDHDHSSIGLFDACAGELELPKFERMKVERQISASLYAMNGLSECMMQGYQSDAAAMWDFPALCSVFADSLPFPQGLFKA</sequence>
<dbReference type="PANTHER" id="PTHR31194">
    <property type="entry name" value="SHN SHINE , DNA BINDING / TRANSCRIPTION FACTOR"/>
    <property type="match status" value="1"/>
</dbReference>
<dbReference type="PROSITE" id="PS51032">
    <property type="entry name" value="AP2_ERF"/>
    <property type="match status" value="1"/>
</dbReference>
<keyword evidence="5" id="KW-0539">Nucleus</keyword>
<dbReference type="SUPFAM" id="SSF54171">
    <property type="entry name" value="DNA-binding domain"/>
    <property type="match status" value="1"/>
</dbReference>
<protein>
    <recommendedName>
        <fullName evidence="8">AP2/ERF domain-containing protein</fullName>
    </recommendedName>
</protein>
<evidence type="ECO:0000256" key="7">
    <source>
        <dbReference type="SAM" id="MobiDB-lite"/>
    </source>
</evidence>
<feature type="domain" description="AP2/ERF" evidence="8">
    <location>
        <begin position="36"/>
        <end position="93"/>
    </location>
</feature>
<keyword evidence="3" id="KW-0238">DNA-binding</keyword>
<name>A0AAV0M1I0_9ROSI</name>
<evidence type="ECO:0000256" key="3">
    <source>
        <dbReference type="ARBA" id="ARBA00023125"/>
    </source>
</evidence>
<dbReference type="GO" id="GO:0003700">
    <property type="term" value="F:DNA-binding transcription factor activity"/>
    <property type="evidence" value="ECO:0007669"/>
    <property type="project" value="InterPro"/>
</dbReference>
<dbReference type="Pfam" id="PF00847">
    <property type="entry name" value="AP2"/>
    <property type="match status" value="1"/>
</dbReference>
<dbReference type="PANTHER" id="PTHR31194:SF90">
    <property type="entry name" value="ETHYLENE-RESPONSIVE TRANSCRIPTION FACTOR RAP2-11"/>
    <property type="match status" value="1"/>
</dbReference>
<dbReference type="GO" id="GO:0005634">
    <property type="term" value="C:nucleus"/>
    <property type="evidence" value="ECO:0007669"/>
    <property type="project" value="UniProtKB-SubCell"/>
</dbReference>
<dbReference type="GO" id="GO:0003677">
    <property type="term" value="F:DNA binding"/>
    <property type="evidence" value="ECO:0007669"/>
    <property type="project" value="UniProtKB-KW"/>
</dbReference>
<comment type="caution">
    <text evidence="9">The sequence shown here is derived from an EMBL/GenBank/DDBJ whole genome shotgun (WGS) entry which is preliminary data.</text>
</comment>
<dbReference type="PRINTS" id="PR00367">
    <property type="entry name" value="ETHRSPELEMNT"/>
</dbReference>
<evidence type="ECO:0000313" key="9">
    <source>
        <dbReference type="EMBL" id="CAI0440604.1"/>
    </source>
</evidence>
<evidence type="ECO:0000256" key="5">
    <source>
        <dbReference type="ARBA" id="ARBA00023242"/>
    </source>
</evidence>
<keyword evidence="4" id="KW-0804">Transcription</keyword>
<evidence type="ECO:0000313" key="10">
    <source>
        <dbReference type="Proteomes" id="UP001154282"/>
    </source>
</evidence>
<dbReference type="InterPro" id="IPR001471">
    <property type="entry name" value="AP2/ERF_dom"/>
</dbReference>
<dbReference type="SMART" id="SM00380">
    <property type="entry name" value="AP2"/>
    <property type="match status" value="1"/>
</dbReference>
<keyword evidence="10" id="KW-1185">Reference proteome</keyword>
<feature type="region of interest" description="Disordered" evidence="7">
    <location>
        <begin position="121"/>
        <end position="143"/>
    </location>
</feature>
<dbReference type="InterPro" id="IPR036955">
    <property type="entry name" value="AP2/ERF_dom_sf"/>
</dbReference>
<dbReference type="Gene3D" id="3.30.730.10">
    <property type="entry name" value="AP2/ERF domain"/>
    <property type="match status" value="1"/>
</dbReference>
<feature type="region of interest" description="Disordered" evidence="7">
    <location>
        <begin position="160"/>
        <end position="179"/>
    </location>
</feature>
<reference evidence="9" key="1">
    <citation type="submission" date="2022-08" db="EMBL/GenBank/DDBJ databases">
        <authorList>
            <person name="Gutierrez-Valencia J."/>
        </authorList>
    </citation>
    <scope>NUCLEOTIDE SEQUENCE</scope>
</reference>
<evidence type="ECO:0000256" key="6">
    <source>
        <dbReference type="ARBA" id="ARBA00024343"/>
    </source>
</evidence>
<feature type="compositionally biased region" description="Basic residues" evidence="7">
    <location>
        <begin position="121"/>
        <end position="130"/>
    </location>
</feature>
<dbReference type="EMBL" id="CAMGYJ010000007">
    <property type="protein sequence ID" value="CAI0440604.1"/>
    <property type="molecule type" value="Genomic_DNA"/>
</dbReference>
<dbReference type="InterPro" id="IPR016177">
    <property type="entry name" value="DNA-bd_dom_sf"/>
</dbReference>
<comment type="similarity">
    <text evidence="6">Belongs to the AP2/ERF transcription factor family. ERF subfamily.</text>
</comment>
<evidence type="ECO:0000256" key="1">
    <source>
        <dbReference type="ARBA" id="ARBA00004123"/>
    </source>
</evidence>
<organism evidence="9 10">
    <name type="scientific">Linum tenue</name>
    <dbReference type="NCBI Taxonomy" id="586396"/>
    <lineage>
        <taxon>Eukaryota</taxon>
        <taxon>Viridiplantae</taxon>
        <taxon>Streptophyta</taxon>
        <taxon>Embryophyta</taxon>
        <taxon>Tracheophyta</taxon>
        <taxon>Spermatophyta</taxon>
        <taxon>Magnoliopsida</taxon>
        <taxon>eudicotyledons</taxon>
        <taxon>Gunneridae</taxon>
        <taxon>Pentapetalae</taxon>
        <taxon>rosids</taxon>
        <taxon>fabids</taxon>
        <taxon>Malpighiales</taxon>
        <taxon>Linaceae</taxon>
        <taxon>Linum</taxon>
    </lineage>
</organism>
<feature type="region of interest" description="Disordered" evidence="7">
    <location>
        <begin position="17"/>
        <end position="40"/>
    </location>
</feature>
<evidence type="ECO:0000256" key="2">
    <source>
        <dbReference type="ARBA" id="ARBA00023015"/>
    </source>
</evidence>
<accession>A0AAV0M1I0</accession>
<dbReference type="GO" id="GO:0009877">
    <property type="term" value="P:nodulation"/>
    <property type="evidence" value="ECO:0007669"/>
    <property type="project" value="UniProtKB-ARBA"/>
</dbReference>
<dbReference type="InterPro" id="IPR050913">
    <property type="entry name" value="AP2/ERF_ERF"/>
</dbReference>
<dbReference type="FunFam" id="3.30.730.10:FF:000005">
    <property type="entry name" value="ethylene-responsive transcription factor RAP2-11"/>
    <property type="match status" value="1"/>
</dbReference>
<dbReference type="CDD" id="cd00018">
    <property type="entry name" value="AP2"/>
    <property type="match status" value="1"/>
</dbReference>
<dbReference type="AlphaFoldDB" id="A0AAV0M1I0"/>
<proteinExistence type="inferred from homology"/>
<feature type="compositionally biased region" description="Basic and acidic residues" evidence="7">
    <location>
        <begin position="165"/>
        <end position="179"/>
    </location>
</feature>
<feature type="compositionally biased region" description="Polar residues" evidence="7">
    <location>
        <begin position="17"/>
        <end position="26"/>
    </location>
</feature>
<dbReference type="Proteomes" id="UP001154282">
    <property type="component" value="Unassembled WGS sequence"/>
</dbReference>
<evidence type="ECO:0000256" key="4">
    <source>
        <dbReference type="ARBA" id="ARBA00023163"/>
    </source>
</evidence>
<comment type="subcellular location">
    <subcellularLocation>
        <location evidence="1">Nucleus</location>
    </subcellularLocation>
</comment>
<keyword evidence="2" id="KW-0805">Transcription regulation</keyword>
<gene>
    <name evidence="9" type="ORF">LITE_LOCUS26568</name>
</gene>